<evidence type="ECO:0000256" key="6">
    <source>
        <dbReference type="PROSITE-ProRule" id="PRU01240"/>
    </source>
</evidence>
<dbReference type="Gene3D" id="3.40.50.200">
    <property type="entry name" value="Peptidase S8/S53 domain"/>
    <property type="match status" value="1"/>
</dbReference>
<feature type="active site" description="Charge relay system" evidence="6">
    <location>
        <position position="124"/>
    </location>
</feature>
<dbReference type="Pfam" id="PF03797">
    <property type="entry name" value="Autotransporter"/>
    <property type="match status" value="1"/>
</dbReference>
<keyword evidence="2 6" id="KW-0645">Protease</keyword>
<dbReference type="SUPFAM" id="SSF103515">
    <property type="entry name" value="Autotransporter"/>
    <property type="match status" value="1"/>
</dbReference>
<feature type="region of interest" description="Disordered" evidence="7">
    <location>
        <begin position="33"/>
        <end position="61"/>
    </location>
</feature>
<evidence type="ECO:0000256" key="2">
    <source>
        <dbReference type="ARBA" id="ARBA00022670"/>
    </source>
</evidence>
<sequence length="945" mass="98141">MASQGNPRNGAWRLGLSSLSVAILAACGGGGSGGNVRPIDPPPTSPPPTPPVVYDPEPDFSKHLTLTNAGEAHDAGLTGEGYRIGVVDSGVTSTHPALNPRVLVNLFYLDPTRNDKTVDDVDGHGTGVSQIMAGTPFGAWPGGIAPGAEIVSARIISDEPPVDDGSGEGNEVDGALGLEGIHDDLIDYDVRIMNNSWGGLYWDDVGATDPIAEEYRRFIHDNDGLVVFATGNESFADPTDMAALPSQPGPNGTRPAADLEEGWIAVAALATASPTELASYSNACGIAMSYCMVAPGDVVVTGKDDAPDAPTYWNWSGTSLAAPLVSGAAALVWEAFPYFDNNLVRQTLLGTAQDLGAPGTDEVFGNGLLDIGAAIRGPSRLDWGDVTVRIDGGSSTWSNELFGNGTLTKQGAGSLYLDNDASFDDGIQVSGGALVSAGSITGDVGVGTNGAFGFGTGLVGDLDNDGWVQVTLDEAGTGSMSVGMDGNYTHGSDATLAIELGTEFHVSGTASIQGGDVHVLGVREDYVSGAREEFLYAESGLTGSFDDITTASGVFLEATLGYDSNWAWLDIDRLDVTAAAQSYGFTAVSVGSATRVETAFRAIDGTEGADGAPVGVNGDFLGAAGQFQRTASLAAAEQSLASLSGEMHAADAAFTMMALEGSRHALESRLDAIGNGIAAGAWADRINGQRGWSHAELDSSGWTIGQDFRVAPGLVMGASFSETDGVAGRGLRGDRERNRQTEGQVHASWSQDGNYVLGHLGMGRMERDMQREILLGNSRFGVAADYANRYTTAGLQVGHRFDVGMGTLTPYLGTQALRMEREAFTEQGAAGFGLSTAGSTLEATQALGGLRMDRQWQWGATALDFRGRLEWQRTLSQTGEAIDARFTGIDAWSPIAGTGLGGDATVFGLGVGAALPVGHLTLDVDSRRQDGQSWTGAFANWAVGF</sequence>
<name>A0A1T4R635_9GAMM</name>
<keyword evidence="4 6" id="KW-0378">Hydrolase</keyword>
<feature type="domain" description="Autotransporter" evidence="8">
    <location>
        <begin position="674"/>
        <end position="945"/>
    </location>
</feature>
<dbReference type="STRING" id="1122188.SAMN02745674_01992"/>
<dbReference type="InterPro" id="IPR000209">
    <property type="entry name" value="Peptidase_S8/S53_dom"/>
</dbReference>
<dbReference type="PROSITE" id="PS51892">
    <property type="entry name" value="SUBTILASE"/>
    <property type="match status" value="1"/>
</dbReference>
<dbReference type="AlphaFoldDB" id="A0A1T4R635"/>
<dbReference type="InterPro" id="IPR050131">
    <property type="entry name" value="Peptidase_S8_subtilisin-like"/>
</dbReference>
<dbReference type="GO" id="GO:0006508">
    <property type="term" value="P:proteolysis"/>
    <property type="evidence" value="ECO:0007669"/>
    <property type="project" value="UniProtKB-KW"/>
</dbReference>
<dbReference type="PROSITE" id="PS51208">
    <property type="entry name" value="AUTOTRANSPORTER"/>
    <property type="match status" value="1"/>
</dbReference>
<organism evidence="9 10">
    <name type="scientific">Lysobacter spongiicola DSM 21749</name>
    <dbReference type="NCBI Taxonomy" id="1122188"/>
    <lineage>
        <taxon>Bacteria</taxon>
        <taxon>Pseudomonadati</taxon>
        <taxon>Pseudomonadota</taxon>
        <taxon>Gammaproteobacteria</taxon>
        <taxon>Lysobacterales</taxon>
        <taxon>Lysobacteraceae</taxon>
        <taxon>Novilysobacter</taxon>
    </lineage>
</organism>
<evidence type="ECO:0000256" key="4">
    <source>
        <dbReference type="ARBA" id="ARBA00022801"/>
    </source>
</evidence>
<dbReference type="PRINTS" id="PR00723">
    <property type="entry name" value="SUBTILISIN"/>
</dbReference>
<keyword evidence="3" id="KW-0732">Signal</keyword>
<evidence type="ECO:0000259" key="8">
    <source>
        <dbReference type="PROSITE" id="PS51208"/>
    </source>
</evidence>
<evidence type="ECO:0000256" key="7">
    <source>
        <dbReference type="SAM" id="MobiDB-lite"/>
    </source>
</evidence>
<evidence type="ECO:0000256" key="3">
    <source>
        <dbReference type="ARBA" id="ARBA00022729"/>
    </source>
</evidence>
<dbReference type="InterPro" id="IPR023827">
    <property type="entry name" value="Peptidase_S8_Asp-AS"/>
</dbReference>
<dbReference type="SUPFAM" id="SSF52743">
    <property type="entry name" value="Subtilisin-like"/>
    <property type="match status" value="1"/>
</dbReference>
<feature type="active site" description="Charge relay system" evidence="6">
    <location>
        <position position="88"/>
    </location>
</feature>
<dbReference type="Pfam" id="PF00082">
    <property type="entry name" value="Peptidase_S8"/>
    <property type="match status" value="1"/>
</dbReference>
<keyword evidence="5 6" id="KW-0720">Serine protease</keyword>
<dbReference type="Proteomes" id="UP000190061">
    <property type="component" value="Unassembled WGS sequence"/>
</dbReference>
<gene>
    <name evidence="9" type="ORF">SAMN02745674_01992</name>
</gene>
<protein>
    <submittedName>
        <fullName evidence="9">Uncharacterized conserved protein, contains a C-terminal beta-barrel porin domain</fullName>
    </submittedName>
</protein>
<evidence type="ECO:0000313" key="10">
    <source>
        <dbReference type="Proteomes" id="UP000190061"/>
    </source>
</evidence>
<dbReference type="InterPro" id="IPR034061">
    <property type="entry name" value="Peptidases_S8_Autotransporter"/>
</dbReference>
<dbReference type="InterPro" id="IPR036709">
    <property type="entry name" value="Autotransporte_beta_dom_sf"/>
</dbReference>
<dbReference type="InterPro" id="IPR005546">
    <property type="entry name" value="Autotransporte_beta"/>
</dbReference>
<feature type="active site" description="Charge relay system" evidence="6">
    <location>
        <position position="319"/>
    </location>
</feature>
<dbReference type="GO" id="GO:0004252">
    <property type="term" value="F:serine-type endopeptidase activity"/>
    <property type="evidence" value="ECO:0007669"/>
    <property type="project" value="UniProtKB-UniRule"/>
</dbReference>
<dbReference type="CDD" id="cd04848">
    <property type="entry name" value="Peptidases_S8_Autotransporter_serine_protease_like"/>
    <property type="match status" value="1"/>
</dbReference>
<dbReference type="Gene3D" id="2.40.128.130">
    <property type="entry name" value="Autotransporter beta-domain"/>
    <property type="match status" value="1"/>
</dbReference>
<proteinExistence type="inferred from homology"/>
<evidence type="ECO:0000256" key="1">
    <source>
        <dbReference type="ARBA" id="ARBA00011073"/>
    </source>
</evidence>
<dbReference type="SMART" id="SM00869">
    <property type="entry name" value="Autotransporter"/>
    <property type="match status" value="1"/>
</dbReference>
<accession>A0A1T4R635</accession>
<comment type="similarity">
    <text evidence="1 6">Belongs to the peptidase S8 family.</text>
</comment>
<evidence type="ECO:0000256" key="5">
    <source>
        <dbReference type="ARBA" id="ARBA00022825"/>
    </source>
</evidence>
<dbReference type="PANTHER" id="PTHR43806">
    <property type="entry name" value="PEPTIDASE S8"/>
    <property type="match status" value="1"/>
</dbReference>
<evidence type="ECO:0000313" key="9">
    <source>
        <dbReference type="EMBL" id="SKA11522.1"/>
    </source>
</evidence>
<dbReference type="InterPro" id="IPR015500">
    <property type="entry name" value="Peptidase_S8_subtilisin-rel"/>
</dbReference>
<dbReference type="EMBL" id="FUXP01000007">
    <property type="protein sequence ID" value="SKA11522.1"/>
    <property type="molecule type" value="Genomic_DNA"/>
</dbReference>
<dbReference type="InterPro" id="IPR023828">
    <property type="entry name" value="Peptidase_S8_Ser-AS"/>
</dbReference>
<dbReference type="PANTHER" id="PTHR43806:SF11">
    <property type="entry name" value="CEREVISIN-RELATED"/>
    <property type="match status" value="1"/>
</dbReference>
<dbReference type="PROSITE" id="PS00138">
    <property type="entry name" value="SUBTILASE_SER"/>
    <property type="match status" value="1"/>
</dbReference>
<dbReference type="InterPro" id="IPR036852">
    <property type="entry name" value="Peptidase_S8/S53_dom_sf"/>
</dbReference>
<reference evidence="9 10" key="1">
    <citation type="submission" date="2017-02" db="EMBL/GenBank/DDBJ databases">
        <authorList>
            <person name="Peterson S.W."/>
        </authorList>
    </citation>
    <scope>NUCLEOTIDE SEQUENCE [LARGE SCALE GENOMIC DNA]</scope>
    <source>
        <strain evidence="9 10">DSM 21749</strain>
    </source>
</reference>
<keyword evidence="10" id="KW-1185">Reference proteome</keyword>
<dbReference type="PROSITE" id="PS00136">
    <property type="entry name" value="SUBTILASE_ASP"/>
    <property type="match status" value="1"/>
</dbReference>
<feature type="compositionally biased region" description="Pro residues" evidence="7">
    <location>
        <begin position="39"/>
        <end position="53"/>
    </location>
</feature>